<evidence type="ECO:0000313" key="1">
    <source>
        <dbReference type="EMBL" id="KAH6889683.1"/>
    </source>
</evidence>
<name>A0A9P9AQG0_9HYPO</name>
<proteinExistence type="predicted"/>
<protein>
    <submittedName>
        <fullName evidence="1">Uncharacterized protein</fullName>
    </submittedName>
</protein>
<dbReference type="OrthoDB" id="5242916at2759"/>
<dbReference type="AlphaFoldDB" id="A0A9P9AQG0"/>
<sequence length="319" mass="35704">MAFRPFPRLPPELQTQVWETCTAGSCMHLFDVCFPSRSPGGIERAFRRPLTGDDDKRNRLRRLEEYKDKVFLDRLDGGGVVDASMYRYANSLRQTHPLAAWATKAKADRFGSTVVCLPGRNAKVTIPSTDVLMLRFRDTNHTGGPVEEETHSSLIGQVLRCQWSAELASTLQTARSIALDVVEGCIFSPLDTLGWDEMTHLASTIHQDLEVLYLVDTCAGRCGDCYSGDLKAGDLQRRGTLWRRLDQDGKPGDEGRPGDVIRGVGRRYVEVFDLEALGWGECHQAYGFAFLMNNAIRLHQSHGEKSVFKGIRVLVVEDE</sequence>
<evidence type="ECO:0000313" key="2">
    <source>
        <dbReference type="Proteomes" id="UP000777438"/>
    </source>
</evidence>
<gene>
    <name evidence="1" type="ORF">B0T10DRAFT_38655</name>
</gene>
<reference evidence="1 2" key="1">
    <citation type="journal article" date="2021" name="Nat. Commun.">
        <title>Genetic determinants of endophytism in the Arabidopsis root mycobiome.</title>
        <authorList>
            <person name="Mesny F."/>
            <person name="Miyauchi S."/>
            <person name="Thiergart T."/>
            <person name="Pickel B."/>
            <person name="Atanasova L."/>
            <person name="Karlsson M."/>
            <person name="Huettel B."/>
            <person name="Barry K.W."/>
            <person name="Haridas S."/>
            <person name="Chen C."/>
            <person name="Bauer D."/>
            <person name="Andreopoulos W."/>
            <person name="Pangilinan J."/>
            <person name="LaButti K."/>
            <person name="Riley R."/>
            <person name="Lipzen A."/>
            <person name="Clum A."/>
            <person name="Drula E."/>
            <person name="Henrissat B."/>
            <person name="Kohler A."/>
            <person name="Grigoriev I.V."/>
            <person name="Martin F.M."/>
            <person name="Hacquard S."/>
        </authorList>
    </citation>
    <scope>NUCLEOTIDE SEQUENCE [LARGE SCALE GENOMIC DNA]</scope>
    <source>
        <strain evidence="1 2">MPI-CAGE-CH-0241</strain>
    </source>
</reference>
<comment type="caution">
    <text evidence="1">The sequence shown here is derived from an EMBL/GenBank/DDBJ whole genome shotgun (WGS) entry which is preliminary data.</text>
</comment>
<organism evidence="1 2">
    <name type="scientific">Thelonectria olida</name>
    <dbReference type="NCBI Taxonomy" id="1576542"/>
    <lineage>
        <taxon>Eukaryota</taxon>
        <taxon>Fungi</taxon>
        <taxon>Dikarya</taxon>
        <taxon>Ascomycota</taxon>
        <taxon>Pezizomycotina</taxon>
        <taxon>Sordariomycetes</taxon>
        <taxon>Hypocreomycetidae</taxon>
        <taxon>Hypocreales</taxon>
        <taxon>Nectriaceae</taxon>
        <taxon>Thelonectria</taxon>
    </lineage>
</organism>
<accession>A0A9P9AQG0</accession>
<keyword evidence="2" id="KW-1185">Reference proteome</keyword>
<dbReference type="EMBL" id="JAGPYM010000010">
    <property type="protein sequence ID" value="KAH6889683.1"/>
    <property type="molecule type" value="Genomic_DNA"/>
</dbReference>
<dbReference type="Proteomes" id="UP000777438">
    <property type="component" value="Unassembled WGS sequence"/>
</dbReference>